<sequence length="230" mass="22966">MHKFVLCSVALFAADFIGQVAGQALTTGVTVPSTTTSSTSTVTIVLPSGAPSTVQASIVAADPSQTVYVLGCNGPSTATTTDAKCGFKTPITLTQGPSTLVFTATDPIQDEFTNPLIQPEAATTIACVIVGADLMRTPVVTASAALCTGNVPIPGLGYLGSTTALSGTQIQYVGVTVTAGVEKLVAAREAALRQTSTTTSTAAAATMTARAILFDPAWAGLVAVAALGAV</sequence>
<reference evidence="3" key="1">
    <citation type="submission" date="2020-01" db="EMBL/GenBank/DDBJ databases">
        <authorList>
            <consortium name="DOE Joint Genome Institute"/>
            <person name="Haridas S."/>
            <person name="Albert R."/>
            <person name="Binder M."/>
            <person name="Bloem J."/>
            <person name="Labutti K."/>
            <person name="Salamov A."/>
            <person name="Andreopoulos B."/>
            <person name="Baker S.E."/>
            <person name="Barry K."/>
            <person name="Bills G."/>
            <person name="Bluhm B.H."/>
            <person name="Cannon C."/>
            <person name="Castanera R."/>
            <person name="Culley D.E."/>
            <person name="Daum C."/>
            <person name="Ezra D."/>
            <person name="Gonzalez J.B."/>
            <person name="Henrissat B."/>
            <person name="Kuo A."/>
            <person name="Liang C."/>
            <person name="Lipzen A."/>
            <person name="Lutzoni F."/>
            <person name="Magnuson J."/>
            <person name="Mondo S."/>
            <person name="Nolan M."/>
            <person name="Ohm R."/>
            <person name="Pangilinan J."/>
            <person name="Park H.-J."/>
            <person name="Ramirez L."/>
            <person name="Alfaro M."/>
            <person name="Sun H."/>
            <person name="Tritt A."/>
            <person name="Yoshinaga Y."/>
            <person name="Zwiers L.-H."/>
            <person name="Turgeon B.G."/>
            <person name="Goodwin S.B."/>
            <person name="Spatafora J.W."/>
            <person name="Crous P.W."/>
            <person name="Grigoriev I.V."/>
        </authorList>
    </citation>
    <scope>NUCLEOTIDE SEQUENCE</scope>
    <source>
        <strain evidence="3">CBS 342.82</strain>
    </source>
</reference>
<dbReference type="OrthoDB" id="4991875at2759"/>
<dbReference type="RefSeq" id="XP_033457199.1">
    <property type="nucleotide sequence ID" value="XM_033607093.1"/>
</dbReference>
<feature type="signal peptide" evidence="1">
    <location>
        <begin position="1"/>
        <end position="22"/>
    </location>
</feature>
<accession>A0A6J3LWY1</accession>
<name>A0A6J3LWY1_9PEZI</name>
<keyword evidence="2" id="KW-1185">Reference proteome</keyword>
<evidence type="ECO:0008006" key="4">
    <source>
        <dbReference type="Google" id="ProtNLM"/>
    </source>
</evidence>
<dbReference type="GeneID" id="54364893"/>
<evidence type="ECO:0000313" key="3">
    <source>
        <dbReference type="RefSeq" id="XP_033457199.1"/>
    </source>
</evidence>
<dbReference type="Proteomes" id="UP000504637">
    <property type="component" value="Unplaced"/>
</dbReference>
<reference evidence="3" key="3">
    <citation type="submission" date="2025-08" db="UniProtKB">
        <authorList>
            <consortium name="RefSeq"/>
        </authorList>
    </citation>
    <scope>IDENTIFICATION</scope>
    <source>
        <strain evidence="3">CBS 342.82</strain>
    </source>
</reference>
<reference evidence="3" key="2">
    <citation type="submission" date="2020-04" db="EMBL/GenBank/DDBJ databases">
        <authorList>
            <consortium name="NCBI Genome Project"/>
        </authorList>
    </citation>
    <scope>NUCLEOTIDE SEQUENCE</scope>
    <source>
        <strain evidence="3">CBS 342.82</strain>
    </source>
</reference>
<protein>
    <recommendedName>
        <fullName evidence="4">GPI anchored cell wall protein</fullName>
    </recommendedName>
</protein>
<feature type="chain" id="PRO_5026831534" description="GPI anchored cell wall protein" evidence="1">
    <location>
        <begin position="23"/>
        <end position="230"/>
    </location>
</feature>
<dbReference type="AlphaFoldDB" id="A0A6J3LWY1"/>
<evidence type="ECO:0000313" key="2">
    <source>
        <dbReference type="Proteomes" id="UP000504637"/>
    </source>
</evidence>
<organism evidence="3">
    <name type="scientific">Dissoconium aciculare CBS 342.82</name>
    <dbReference type="NCBI Taxonomy" id="1314786"/>
    <lineage>
        <taxon>Eukaryota</taxon>
        <taxon>Fungi</taxon>
        <taxon>Dikarya</taxon>
        <taxon>Ascomycota</taxon>
        <taxon>Pezizomycotina</taxon>
        <taxon>Dothideomycetes</taxon>
        <taxon>Dothideomycetidae</taxon>
        <taxon>Mycosphaerellales</taxon>
        <taxon>Dissoconiaceae</taxon>
        <taxon>Dissoconium</taxon>
    </lineage>
</organism>
<evidence type="ECO:0000256" key="1">
    <source>
        <dbReference type="SAM" id="SignalP"/>
    </source>
</evidence>
<gene>
    <name evidence="3" type="ORF">K489DRAFT_403521</name>
</gene>
<keyword evidence="1" id="KW-0732">Signal</keyword>
<proteinExistence type="predicted"/>